<keyword evidence="1" id="KW-0812">Transmembrane</keyword>
<evidence type="ECO:0000313" key="2">
    <source>
        <dbReference type="EMBL" id="GGZ20224.1"/>
    </source>
</evidence>
<protein>
    <submittedName>
        <fullName evidence="2">Uncharacterized protein</fullName>
    </submittedName>
</protein>
<name>A0A918PTQ7_9CAUL</name>
<keyword evidence="1" id="KW-1133">Transmembrane helix</keyword>
<gene>
    <name evidence="2" type="ORF">GCM10011273_00980</name>
</gene>
<dbReference type="Proteomes" id="UP000662572">
    <property type="component" value="Unassembled WGS sequence"/>
</dbReference>
<dbReference type="RefSeq" id="WP_189484425.1">
    <property type="nucleotide sequence ID" value="NZ_BMZB01000001.1"/>
</dbReference>
<evidence type="ECO:0000256" key="1">
    <source>
        <dbReference type="SAM" id="Phobius"/>
    </source>
</evidence>
<feature type="transmembrane region" description="Helical" evidence="1">
    <location>
        <begin position="12"/>
        <end position="31"/>
    </location>
</feature>
<keyword evidence="3" id="KW-1185">Reference proteome</keyword>
<sequence>MALFNTSDTKSVNIYAMIFLLAVLVLVGFSLGRTLVKMSANDCVSVTQDAVVTSGICR</sequence>
<organism evidence="2 3">
    <name type="scientific">Asticcacaulis endophyticus</name>
    <dbReference type="NCBI Taxonomy" id="1395890"/>
    <lineage>
        <taxon>Bacteria</taxon>
        <taxon>Pseudomonadati</taxon>
        <taxon>Pseudomonadota</taxon>
        <taxon>Alphaproteobacteria</taxon>
        <taxon>Caulobacterales</taxon>
        <taxon>Caulobacteraceae</taxon>
        <taxon>Asticcacaulis</taxon>
    </lineage>
</organism>
<dbReference type="AlphaFoldDB" id="A0A918PTQ7"/>
<proteinExistence type="predicted"/>
<reference evidence="2" key="1">
    <citation type="journal article" date="2014" name="Int. J. Syst. Evol. Microbiol.">
        <title>Complete genome sequence of Corynebacterium casei LMG S-19264T (=DSM 44701T), isolated from a smear-ripened cheese.</title>
        <authorList>
            <consortium name="US DOE Joint Genome Institute (JGI-PGF)"/>
            <person name="Walter F."/>
            <person name="Albersmeier A."/>
            <person name="Kalinowski J."/>
            <person name="Ruckert C."/>
        </authorList>
    </citation>
    <scope>NUCLEOTIDE SEQUENCE</scope>
    <source>
        <strain evidence="2">KCTC 32296</strain>
    </source>
</reference>
<dbReference type="EMBL" id="BMZB01000001">
    <property type="protein sequence ID" value="GGZ20224.1"/>
    <property type="molecule type" value="Genomic_DNA"/>
</dbReference>
<comment type="caution">
    <text evidence="2">The sequence shown here is derived from an EMBL/GenBank/DDBJ whole genome shotgun (WGS) entry which is preliminary data.</text>
</comment>
<keyword evidence="1" id="KW-0472">Membrane</keyword>
<accession>A0A918PTQ7</accession>
<evidence type="ECO:0000313" key="3">
    <source>
        <dbReference type="Proteomes" id="UP000662572"/>
    </source>
</evidence>
<reference evidence="2" key="2">
    <citation type="submission" date="2020-09" db="EMBL/GenBank/DDBJ databases">
        <authorList>
            <person name="Sun Q."/>
            <person name="Kim S."/>
        </authorList>
    </citation>
    <scope>NUCLEOTIDE SEQUENCE</scope>
    <source>
        <strain evidence="2">KCTC 32296</strain>
    </source>
</reference>